<evidence type="ECO:0000313" key="1">
    <source>
        <dbReference type="EMBL" id="OGG34663.1"/>
    </source>
</evidence>
<dbReference type="EMBL" id="MFKE01000024">
    <property type="protein sequence ID" value="OGG34663.1"/>
    <property type="molecule type" value="Genomic_DNA"/>
</dbReference>
<protein>
    <submittedName>
        <fullName evidence="1">Uncharacterized protein</fullName>
    </submittedName>
</protein>
<gene>
    <name evidence="1" type="ORF">A2363_03960</name>
</gene>
<dbReference type="Proteomes" id="UP000176186">
    <property type="component" value="Unassembled WGS sequence"/>
</dbReference>
<name>A0A1F6BCZ4_9BACT</name>
<accession>A0A1F6BCZ4</accession>
<organism evidence="1 2">
    <name type="scientific">Candidatus Gottesmanbacteria bacterium RIFOXYB1_FULL_47_11</name>
    <dbReference type="NCBI Taxonomy" id="1798401"/>
    <lineage>
        <taxon>Bacteria</taxon>
        <taxon>Candidatus Gottesmaniibacteriota</taxon>
    </lineage>
</organism>
<dbReference type="STRING" id="1798401.A2363_03960"/>
<comment type="caution">
    <text evidence="1">The sequence shown here is derived from an EMBL/GenBank/DDBJ whole genome shotgun (WGS) entry which is preliminary data.</text>
</comment>
<sequence length="223" mass="25392">MMNELAVSGSRDVVSKELSPIEKNLLRKGEMLRQVRDRAVALVQNNTHAFGVRLDKNDYRIGITAATEFTFLFSDEKTRLLLSLSVDMIHDGSTINSISLEESGKKRQNHDSVSYRLDVVIGGSTDEDYQRTIAATGDEQFDQEMRAFADAFFDSNYDFTHASISDNYAETKITTERMLSILNEAEGFEKPHDMRMSLYDFQEEVKKRGEKLPKLLSRNELSS</sequence>
<proteinExistence type="predicted"/>
<evidence type="ECO:0000313" key="2">
    <source>
        <dbReference type="Proteomes" id="UP000176186"/>
    </source>
</evidence>
<dbReference type="AlphaFoldDB" id="A0A1F6BCZ4"/>
<reference evidence="1 2" key="1">
    <citation type="journal article" date="2016" name="Nat. Commun.">
        <title>Thousands of microbial genomes shed light on interconnected biogeochemical processes in an aquifer system.</title>
        <authorList>
            <person name="Anantharaman K."/>
            <person name="Brown C.T."/>
            <person name="Hug L.A."/>
            <person name="Sharon I."/>
            <person name="Castelle C.J."/>
            <person name="Probst A.J."/>
            <person name="Thomas B.C."/>
            <person name="Singh A."/>
            <person name="Wilkins M.J."/>
            <person name="Karaoz U."/>
            <person name="Brodie E.L."/>
            <person name="Williams K.H."/>
            <person name="Hubbard S.S."/>
            <person name="Banfield J.F."/>
        </authorList>
    </citation>
    <scope>NUCLEOTIDE SEQUENCE [LARGE SCALE GENOMIC DNA]</scope>
</reference>